<dbReference type="SMART" id="SM00895">
    <property type="entry name" value="FCD"/>
    <property type="match status" value="1"/>
</dbReference>
<evidence type="ECO:0000256" key="2">
    <source>
        <dbReference type="ARBA" id="ARBA00023125"/>
    </source>
</evidence>
<dbReference type="Pfam" id="PF00392">
    <property type="entry name" value="GntR"/>
    <property type="match status" value="1"/>
</dbReference>
<dbReference type="PRINTS" id="PR00035">
    <property type="entry name" value="HTHGNTR"/>
</dbReference>
<evidence type="ECO:0000313" key="5">
    <source>
        <dbReference type="EMBL" id="GGD19833.1"/>
    </source>
</evidence>
<evidence type="ECO:0000256" key="1">
    <source>
        <dbReference type="ARBA" id="ARBA00023015"/>
    </source>
</evidence>
<dbReference type="InterPro" id="IPR036388">
    <property type="entry name" value="WH-like_DNA-bd_sf"/>
</dbReference>
<keyword evidence="3" id="KW-0804">Transcription</keyword>
<keyword evidence="1" id="KW-0805">Transcription regulation</keyword>
<protein>
    <submittedName>
        <fullName evidence="5">GntR family transcriptional regulator</fullName>
    </submittedName>
</protein>
<reference evidence="6" key="1">
    <citation type="journal article" date="2019" name="Int. J. Syst. Evol. Microbiol.">
        <title>The Global Catalogue of Microorganisms (GCM) 10K type strain sequencing project: providing services to taxonomists for standard genome sequencing and annotation.</title>
        <authorList>
            <consortium name="The Broad Institute Genomics Platform"/>
            <consortium name="The Broad Institute Genome Sequencing Center for Infectious Disease"/>
            <person name="Wu L."/>
            <person name="Ma J."/>
        </authorList>
    </citation>
    <scope>NUCLEOTIDE SEQUENCE [LARGE SCALE GENOMIC DNA]</scope>
    <source>
        <strain evidence="6">CGMCC 1.15353</strain>
    </source>
</reference>
<keyword evidence="6" id="KW-1185">Reference proteome</keyword>
<organism evidence="5 6">
    <name type="scientific">Pontibacillus salipaludis</name>
    <dbReference type="NCBI Taxonomy" id="1697394"/>
    <lineage>
        <taxon>Bacteria</taxon>
        <taxon>Bacillati</taxon>
        <taxon>Bacillota</taxon>
        <taxon>Bacilli</taxon>
        <taxon>Bacillales</taxon>
        <taxon>Bacillaceae</taxon>
        <taxon>Pontibacillus</taxon>
    </lineage>
</organism>
<gene>
    <name evidence="5" type="ORF">GCM10011389_29400</name>
</gene>
<dbReference type="InterPro" id="IPR008920">
    <property type="entry name" value="TF_FadR/GntR_C"/>
</dbReference>
<feature type="domain" description="HTH gntR-type" evidence="4">
    <location>
        <begin position="5"/>
        <end position="72"/>
    </location>
</feature>
<dbReference type="SUPFAM" id="SSF48008">
    <property type="entry name" value="GntR ligand-binding domain-like"/>
    <property type="match status" value="1"/>
</dbReference>
<accession>A0ABQ1QA51</accession>
<sequence length="229" mass="26820">MSEKKSMIDRVHQSLKEAILYRKIAPGTQLVEKTIAEQLSVSRTPIRHAMIRLEQEGLVTIVPNRGAFVVQPTVEEIRQAFVMRKELESTAARLAINEVTDEDLEVMKELVSREKETYESVDILRYIHVNKSFHMYLAQKTGNTFLQDYMERILDQMNVYLVLYDVFYDADSSMEGSTRFVEHEHIIEALSNRDLDYLLHLIERHMQFSLESMNLDKTTYRSLENVLKD</sequence>
<dbReference type="Gene3D" id="1.10.10.10">
    <property type="entry name" value="Winged helix-like DNA-binding domain superfamily/Winged helix DNA-binding domain"/>
    <property type="match status" value="1"/>
</dbReference>
<name>A0ABQ1QA51_9BACI</name>
<dbReference type="PROSITE" id="PS50949">
    <property type="entry name" value="HTH_GNTR"/>
    <property type="match status" value="1"/>
</dbReference>
<dbReference type="PANTHER" id="PTHR43537">
    <property type="entry name" value="TRANSCRIPTIONAL REGULATOR, GNTR FAMILY"/>
    <property type="match status" value="1"/>
</dbReference>
<dbReference type="Gene3D" id="1.20.120.530">
    <property type="entry name" value="GntR ligand-binding domain-like"/>
    <property type="match status" value="1"/>
</dbReference>
<dbReference type="PANTHER" id="PTHR43537:SF5">
    <property type="entry name" value="UXU OPERON TRANSCRIPTIONAL REGULATOR"/>
    <property type="match status" value="1"/>
</dbReference>
<dbReference type="SMART" id="SM00345">
    <property type="entry name" value="HTH_GNTR"/>
    <property type="match status" value="1"/>
</dbReference>
<comment type="caution">
    <text evidence="5">The sequence shown here is derived from an EMBL/GenBank/DDBJ whole genome shotgun (WGS) entry which is preliminary data.</text>
</comment>
<dbReference type="Pfam" id="PF07729">
    <property type="entry name" value="FCD"/>
    <property type="match status" value="1"/>
</dbReference>
<dbReference type="InterPro" id="IPR000524">
    <property type="entry name" value="Tscrpt_reg_HTH_GntR"/>
</dbReference>
<evidence type="ECO:0000259" key="4">
    <source>
        <dbReference type="PROSITE" id="PS50949"/>
    </source>
</evidence>
<dbReference type="EMBL" id="BMIN01000014">
    <property type="protein sequence ID" value="GGD19833.1"/>
    <property type="molecule type" value="Genomic_DNA"/>
</dbReference>
<dbReference type="Proteomes" id="UP000642571">
    <property type="component" value="Unassembled WGS sequence"/>
</dbReference>
<dbReference type="SUPFAM" id="SSF46785">
    <property type="entry name" value="Winged helix' DNA-binding domain"/>
    <property type="match status" value="1"/>
</dbReference>
<keyword evidence="2" id="KW-0238">DNA-binding</keyword>
<dbReference type="InterPro" id="IPR036390">
    <property type="entry name" value="WH_DNA-bd_sf"/>
</dbReference>
<proteinExistence type="predicted"/>
<evidence type="ECO:0000256" key="3">
    <source>
        <dbReference type="ARBA" id="ARBA00023163"/>
    </source>
</evidence>
<dbReference type="InterPro" id="IPR011711">
    <property type="entry name" value="GntR_C"/>
</dbReference>
<dbReference type="RefSeq" id="WP_188655032.1">
    <property type="nucleotide sequence ID" value="NZ_BMIN01000014.1"/>
</dbReference>
<dbReference type="CDD" id="cd07377">
    <property type="entry name" value="WHTH_GntR"/>
    <property type="match status" value="1"/>
</dbReference>
<evidence type="ECO:0000313" key="6">
    <source>
        <dbReference type="Proteomes" id="UP000642571"/>
    </source>
</evidence>